<feature type="region of interest" description="Disordered" evidence="2">
    <location>
        <begin position="1061"/>
        <end position="1101"/>
    </location>
</feature>
<accession>A0A9W7CX68</accession>
<feature type="region of interest" description="Disordered" evidence="2">
    <location>
        <begin position="179"/>
        <end position="218"/>
    </location>
</feature>
<feature type="region of interest" description="Disordered" evidence="2">
    <location>
        <begin position="497"/>
        <end position="588"/>
    </location>
</feature>
<organism evidence="4 5">
    <name type="scientific">Phytophthora fragariaefolia</name>
    <dbReference type="NCBI Taxonomy" id="1490495"/>
    <lineage>
        <taxon>Eukaryota</taxon>
        <taxon>Sar</taxon>
        <taxon>Stramenopiles</taxon>
        <taxon>Oomycota</taxon>
        <taxon>Peronosporomycetes</taxon>
        <taxon>Peronosporales</taxon>
        <taxon>Peronosporaceae</taxon>
        <taxon>Phytophthora</taxon>
    </lineage>
</organism>
<feature type="compositionally biased region" description="Polar residues" evidence="2">
    <location>
        <begin position="563"/>
        <end position="585"/>
    </location>
</feature>
<dbReference type="Pfam" id="PF00041">
    <property type="entry name" value="fn3"/>
    <property type="match status" value="1"/>
</dbReference>
<reference evidence="4" key="1">
    <citation type="submission" date="2023-04" db="EMBL/GenBank/DDBJ databases">
        <title>Phytophthora fragariaefolia NBRC 109709.</title>
        <authorList>
            <person name="Ichikawa N."/>
            <person name="Sato H."/>
            <person name="Tonouchi N."/>
        </authorList>
    </citation>
    <scope>NUCLEOTIDE SEQUENCE</scope>
    <source>
        <strain evidence="4">NBRC 109709</strain>
    </source>
</reference>
<sequence>MSAAFHVEFWESTPTNTHKTILQQALDGLVECIEERGGEFAAEADVAALIGRVFALYCAYSVQLGSPKHKIDVDPQDWTALITVNCVMCGVGATMFPSAAREVRAMMHRLVVQEDAFLRCLQGFGPSVRAQDSTRKRPAHQDLPPAITDATDKEIPIKQSTLDQLKTLNDRYQEIVNRARSSVPALSSSGSRSGGRQGLPTSQLSSSMPRETGNDGQDLIRGLKTYMEYKQNEEARKTDRVIRAAAARELEAKEILEVCSSERGSSSNILGVGDRGSVMRVPLSPIARSVASNGPEPHHRRDSNGSEAFLAELESELHADISSDQAIPISTSQAMAGRHSTAFSEISEGESDALADLERELEQSLDGASSRAKTVVPARLSASAPDAAPTTKPKGKQATRHRTDRGGTKQALTATQRRETRSSALSVMSDSSELMAQLQAELDYSDAPSNAVPKATANARTLASSDGIRSLRSSRLSSVASDADNDALEELERELNASTATATQPPVAKATTSATQKHRMASFKRPAQHSGAPARRNTKRIRVSTPVSEAVPATNKFFKTSDKQQVNPSPITLQKSTRKSNVSSDTESDGLAELISELDTPVTAEASAAQRKQLSAKIPQDNSSKKPNISTQHQYRSQHDSQGASTQQKRSTAKKTSAQSTDGRKVPSSPKAVPPRSVPSRSKAAGMGLRRSARLSSIPSDTESDGLEDLMAELESAPDKQPASDTKKPRVRAKKQPSRAQEANVKRKPGPKAKSAASVSTRKPRAPRKTSKQNQSASQKKAAPSSTHRPKTSLVVPPSSRRSTRSSSAALDSDSDGLAELEAELEHTAVSGITSRNSELVRFTRAREADMGWVDDIADEESADLAFRVELLRTLIAGDLPSAFLQHVPVLSDPFTAAMPPWTLQWEGMHWWMLQNATPLFVASAYSRPDVVRWLLINGADRSTPCYLKQTPAQVVGECCAHAALPDRTRAADAIVADSAKCVKLLDEPPSLPSPPMCGVAFSSSYSSEVVIMRNGSFKTSSIQQTVYKCVMRVSWTTPLSNGAIIDKYELRYRRLVSEDENEANANQDEGRKGELEKRSPADSSVTWRSEKVPHNRKSRQQNALIEGLQFNTIYEFMFRSWNAAGKGDWGPAFQTKTPVVPIRSEGGR</sequence>
<feature type="region of interest" description="Disordered" evidence="2">
    <location>
        <begin position="128"/>
        <end position="151"/>
    </location>
</feature>
<evidence type="ECO:0000313" key="4">
    <source>
        <dbReference type="EMBL" id="GMF45852.1"/>
    </source>
</evidence>
<dbReference type="Gene3D" id="2.60.40.10">
    <property type="entry name" value="Immunoglobulins"/>
    <property type="match status" value="1"/>
</dbReference>
<feature type="compositionally biased region" description="Basic and acidic residues" evidence="2">
    <location>
        <begin position="1069"/>
        <end position="1081"/>
    </location>
</feature>
<feature type="region of interest" description="Disordered" evidence="2">
    <location>
        <begin position="448"/>
        <end position="485"/>
    </location>
</feature>
<feature type="repeat" description="ANK" evidence="1">
    <location>
        <begin position="915"/>
        <end position="941"/>
    </location>
</feature>
<feature type="compositionally biased region" description="Low complexity" evidence="2">
    <location>
        <begin position="463"/>
        <end position="482"/>
    </location>
</feature>
<feature type="compositionally biased region" description="Low complexity" evidence="2">
    <location>
        <begin position="772"/>
        <end position="812"/>
    </location>
</feature>
<protein>
    <submittedName>
        <fullName evidence="4">Unnamed protein product</fullName>
    </submittedName>
</protein>
<feature type="compositionally biased region" description="Basic residues" evidence="2">
    <location>
        <begin position="393"/>
        <end position="403"/>
    </location>
</feature>
<dbReference type="InterPro" id="IPR003961">
    <property type="entry name" value="FN3_dom"/>
</dbReference>
<dbReference type="OrthoDB" id="58789at2759"/>
<feature type="compositionally biased region" description="Polar residues" evidence="2">
    <location>
        <begin position="497"/>
        <end position="515"/>
    </location>
</feature>
<dbReference type="Proteomes" id="UP001165121">
    <property type="component" value="Unassembled WGS sequence"/>
</dbReference>
<dbReference type="PROSITE" id="PS50088">
    <property type="entry name" value="ANK_REPEAT"/>
    <property type="match status" value="1"/>
</dbReference>
<proteinExistence type="predicted"/>
<feature type="compositionally biased region" description="Acidic residues" evidence="2">
    <location>
        <begin position="702"/>
        <end position="712"/>
    </location>
</feature>
<name>A0A9W7CX68_9STRA</name>
<feature type="region of interest" description="Disordered" evidence="2">
    <location>
        <begin position="360"/>
        <end position="429"/>
    </location>
</feature>
<keyword evidence="1" id="KW-0040">ANK repeat</keyword>
<evidence type="ECO:0000259" key="3">
    <source>
        <dbReference type="Pfam" id="PF00041"/>
    </source>
</evidence>
<dbReference type="EMBL" id="BSXT01001887">
    <property type="protein sequence ID" value="GMF45852.1"/>
    <property type="molecule type" value="Genomic_DNA"/>
</dbReference>
<dbReference type="InterPro" id="IPR013783">
    <property type="entry name" value="Ig-like_fold"/>
</dbReference>
<evidence type="ECO:0000256" key="2">
    <source>
        <dbReference type="SAM" id="MobiDB-lite"/>
    </source>
</evidence>
<keyword evidence="5" id="KW-1185">Reference proteome</keyword>
<dbReference type="SUPFAM" id="SSF49265">
    <property type="entry name" value="Fibronectin type III"/>
    <property type="match status" value="1"/>
</dbReference>
<dbReference type="InterPro" id="IPR019188">
    <property type="entry name" value="SNAPC1"/>
</dbReference>
<feature type="region of interest" description="Disordered" evidence="2">
    <location>
        <begin position="603"/>
        <end position="816"/>
    </location>
</feature>
<dbReference type="PROSITE" id="PS50297">
    <property type="entry name" value="ANK_REP_REGION"/>
    <property type="match status" value="1"/>
</dbReference>
<dbReference type="InterPro" id="IPR036116">
    <property type="entry name" value="FN3_sf"/>
</dbReference>
<dbReference type="AlphaFoldDB" id="A0A9W7CX68"/>
<comment type="caution">
    <text evidence="4">The sequence shown here is derived from an EMBL/GenBank/DDBJ whole genome shotgun (WGS) entry which is preliminary data.</text>
</comment>
<feature type="compositionally biased region" description="Polar residues" evidence="2">
    <location>
        <begin position="620"/>
        <end position="661"/>
    </location>
</feature>
<feature type="compositionally biased region" description="Basic residues" evidence="2">
    <location>
        <begin position="762"/>
        <end position="771"/>
    </location>
</feature>
<evidence type="ECO:0000313" key="5">
    <source>
        <dbReference type="Proteomes" id="UP001165121"/>
    </source>
</evidence>
<dbReference type="CDD" id="cd00063">
    <property type="entry name" value="FN3"/>
    <property type="match status" value="1"/>
</dbReference>
<feature type="domain" description="Fibronectin type-III" evidence="3">
    <location>
        <begin position="1032"/>
        <end position="1136"/>
    </location>
</feature>
<dbReference type="Pfam" id="PF09808">
    <property type="entry name" value="SNAPC1"/>
    <property type="match status" value="1"/>
</dbReference>
<evidence type="ECO:0000256" key="1">
    <source>
        <dbReference type="PROSITE-ProRule" id="PRU00023"/>
    </source>
</evidence>
<gene>
    <name evidence="4" type="ORF">Pfra01_001661900</name>
</gene>
<feature type="compositionally biased region" description="Low complexity" evidence="2">
    <location>
        <begin position="179"/>
        <end position="191"/>
    </location>
</feature>
<dbReference type="InterPro" id="IPR002110">
    <property type="entry name" value="Ankyrin_rpt"/>
</dbReference>